<keyword evidence="4" id="KW-0804">Transcription</keyword>
<feature type="domain" description="HTH lysR-type" evidence="5">
    <location>
        <begin position="28"/>
        <end position="85"/>
    </location>
</feature>
<dbReference type="Pfam" id="PF00126">
    <property type="entry name" value="HTH_1"/>
    <property type="match status" value="1"/>
</dbReference>
<protein>
    <submittedName>
        <fullName evidence="6">HTH-type transcriptional regulator PgrR</fullName>
    </submittedName>
    <submittedName>
        <fullName evidence="7">LysR family transcriptional regulator</fullName>
    </submittedName>
</protein>
<evidence type="ECO:0000313" key="7">
    <source>
        <dbReference type="EMBL" id="PMS29899.1"/>
    </source>
</evidence>
<dbReference type="EMBL" id="CADIJZ010000011">
    <property type="protein sequence ID" value="CAB3696480.1"/>
    <property type="molecule type" value="Genomic_DNA"/>
</dbReference>
<keyword evidence="8" id="KW-1185">Reference proteome</keyword>
<dbReference type="AlphaFoldDB" id="A0A2N7WKC5"/>
<dbReference type="GO" id="GO:0003677">
    <property type="term" value="F:DNA binding"/>
    <property type="evidence" value="ECO:0007669"/>
    <property type="project" value="UniProtKB-KW"/>
</dbReference>
<dbReference type="InterPro" id="IPR000847">
    <property type="entry name" value="LysR_HTH_N"/>
</dbReference>
<evidence type="ECO:0000256" key="4">
    <source>
        <dbReference type="ARBA" id="ARBA00023163"/>
    </source>
</evidence>
<evidence type="ECO:0000313" key="9">
    <source>
        <dbReference type="Proteomes" id="UP000494205"/>
    </source>
</evidence>
<dbReference type="Gene3D" id="3.40.190.290">
    <property type="match status" value="1"/>
</dbReference>
<dbReference type="OrthoDB" id="8523827at2"/>
<keyword evidence="3" id="KW-0238">DNA-binding</keyword>
<dbReference type="InterPro" id="IPR036390">
    <property type="entry name" value="WH_DNA-bd_sf"/>
</dbReference>
<dbReference type="CDD" id="cd08422">
    <property type="entry name" value="PBP2_CrgA_like"/>
    <property type="match status" value="1"/>
</dbReference>
<gene>
    <name evidence="6" type="primary">pgrR_4</name>
    <name evidence="7" type="ORF">C0Z16_15720</name>
    <name evidence="6" type="ORF">LMG27174_03448</name>
</gene>
<dbReference type="EMBL" id="PNXY01000010">
    <property type="protein sequence ID" value="PMS29899.1"/>
    <property type="molecule type" value="Genomic_DNA"/>
</dbReference>
<dbReference type="SUPFAM" id="SSF53850">
    <property type="entry name" value="Periplasmic binding protein-like II"/>
    <property type="match status" value="1"/>
</dbReference>
<dbReference type="PANTHER" id="PTHR30537:SF5">
    <property type="entry name" value="HTH-TYPE TRANSCRIPTIONAL ACTIVATOR TTDR-RELATED"/>
    <property type="match status" value="1"/>
</dbReference>
<dbReference type="InterPro" id="IPR036388">
    <property type="entry name" value="WH-like_DNA-bd_sf"/>
</dbReference>
<accession>A0A2N7WKC5</accession>
<name>A0A2N7WKC5_9BURK</name>
<dbReference type="Proteomes" id="UP000494205">
    <property type="component" value="Unassembled WGS sequence"/>
</dbReference>
<comment type="similarity">
    <text evidence="1">Belongs to the LysR transcriptional regulatory family.</text>
</comment>
<dbReference type="RefSeq" id="WP_102633050.1">
    <property type="nucleotide sequence ID" value="NZ_CADIJZ010000011.1"/>
</dbReference>
<organism evidence="6 9">
    <name type="scientific">Paraburkholderia rhynchosiae</name>
    <dbReference type="NCBI Taxonomy" id="487049"/>
    <lineage>
        <taxon>Bacteria</taxon>
        <taxon>Pseudomonadati</taxon>
        <taxon>Pseudomonadota</taxon>
        <taxon>Betaproteobacteria</taxon>
        <taxon>Burkholderiales</taxon>
        <taxon>Burkholderiaceae</taxon>
        <taxon>Paraburkholderia</taxon>
    </lineage>
</organism>
<dbReference type="Proteomes" id="UP000235659">
    <property type="component" value="Unassembled WGS sequence"/>
</dbReference>
<sequence length="342" mass="38679">MDQSDTSQHGFRVGLPNRTDDLSNCFATSYTGIIAFMAVATEGSFAKAGERLGIGRSAVCRNVQKLETQLSTRLFLRTTRTTHLTLEGERFFENCNQGVTRIVEAMNDMLELREGPPSGLVRISSTVGFGRKVVEPLLERFIEAYPEISVELLLNDCPTDFVSDQIDVAFRDGRIEDSSIIAKQLIPMQMALCAAPSYVQAHSLPNSLEELCQHECINFRSFNGRVCEWEFKVDGRVRKYLPTARRTFNDADLVLNAVLQGRGIAQMAGYQVCEHIARNELVMGLRRYAPDDRGHYICYLSRQHLPSRIRVFVDFMTDEIRALNLLCLPDFYTDHPQSDIHA</sequence>
<dbReference type="Pfam" id="PF03466">
    <property type="entry name" value="LysR_substrate"/>
    <property type="match status" value="1"/>
</dbReference>
<evidence type="ECO:0000259" key="5">
    <source>
        <dbReference type="PROSITE" id="PS50931"/>
    </source>
</evidence>
<evidence type="ECO:0000256" key="1">
    <source>
        <dbReference type="ARBA" id="ARBA00009437"/>
    </source>
</evidence>
<dbReference type="GO" id="GO:0003700">
    <property type="term" value="F:DNA-binding transcription factor activity"/>
    <property type="evidence" value="ECO:0007669"/>
    <property type="project" value="InterPro"/>
</dbReference>
<evidence type="ECO:0000313" key="6">
    <source>
        <dbReference type="EMBL" id="CAB3696480.1"/>
    </source>
</evidence>
<reference evidence="6 9" key="2">
    <citation type="submission" date="2020-04" db="EMBL/GenBank/DDBJ databases">
        <authorList>
            <person name="De Canck E."/>
        </authorList>
    </citation>
    <scope>NUCLEOTIDE SEQUENCE [LARGE SCALE GENOMIC DNA]</scope>
    <source>
        <strain evidence="6 9">LMG 27174</strain>
    </source>
</reference>
<dbReference type="SUPFAM" id="SSF46785">
    <property type="entry name" value="Winged helix' DNA-binding domain"/>
    <property type="match status" value="1"/>
</dbReference>
<evidence type="ECO:0000256" key="2">
    <source>
        <dbReference type="ARBA" id="ARBA00023015"/>
    </source>
</evidence>
<dbReference type="Gene3D" id="1.10.10.10">
    <property type="entry name" value="Winged helix-like DNA-binding domain superfamily/Winged helix DNA-binding domain"/>
    <property type="match status" value="1"/>
</dbReference>
<dbReference type="InterPro" id="IPR005119">
    <property type="entry name" value="LysR_subst-bd"/>
</dbReference>
<evidence type="ECO:0000256" key="3">
    <source>
        <dbReference type="ARBA" id="ARBA00023125"/>
    </source>
</evidence>
<reference evidence="7 8" key="1">
    <citation type="submission" date="2018-01" db="EMBL/GenBank/DDBJ databases">
        <title>Whole genome analyses suggest that Burkholderia sensu lato contains two further novel genera in the rhizoxinica-symbiotica group Mycetohabitans gen. nov., and Trinickia gen. nov.: implications for the evolution of diazotrophy and nodulation in the Burkholderiaceae.</title>
        <authorList>
            <person name="Estrada-de los Santos P."/>
            <person name="Palmer M."/>
            <person name="Chavez-Ramirez B."/>
            <person name="Beukes C."/>
            <person name="Steenkamp E.T."/>
            <person name="Hirsch A.M."/>
            <person name="Manyaka P."/>
            <person name="Maluk M."/>
            <person name="Lafos M."/>
            <person name="Crook M."/>
            <person name="Gross E."/>
            <person name="Simon M.F."/>
            <person name="Bueno dos Reis Junior F."/>
            <person name="Poole P.S."/>
            <person name="Venter S.N."/>
            <person name="James E.K."/>
        </authorList>
    </citation>
    <scope>NUCLEOTIDE SEQUENCE [LARGE SCALE GENOMIC DNA]</scope>
    <source>
        <strain evidence="7 8">WSM 3937</strain>
    </source>
</reference>
<dbReference type="InterPro" id="IPR058163">
    <property type="entry name" value="LysR-type_TF_proteobact-type"/>
</dbReference>
<evidence type="ECO:0000313" key="8">
    <source>
        <dbReference type="Proteomes" id="UP000235659"/>
    </source>
</evidence>
<keyword evidence="2" id="KW-0805">Transcription regulation</keyword>
<proteinExistence type="inferred from homology"/>
<dbReference type="PANTHER" id="PTHR30537">
    <property type="entry name" value="HTH-TYPE TRANSCRIPTIONAL REGULATOR"/>
    <property type="match status" value="1"/>
</dbReference>
<dbReference type="PROSITE" id="PS50931">
    <property type="entry name" value="HTH_LYSR"/>
    <property type="match status" value="1"/>
</dbReference>